<accession>A0A1C3TLI3</accession>
<feature type="region of interest" description="Disordered" evidence="1">
    <location>
        <begin position="1"/>
        <end position="43"/>
    </location>
</feature>
<dbReference type="EMBL" id="LT604072">
    <property type="protein sequence ID" value="SCB03930.1"/>
    <property type="molecule type" value="Genomic_DNA"/>
</dbReference>
<proteinExistence type="predicted"/>
<evidence type="ECO:0000313" key="3">
    <source>
        <dbReference type="Proteomes" id="UP000093071"/>
    </source>
</evidence>
<reference evidence="3" key="1">
    <citation type="submission" date="2016-07" db="EMBL/GenBank/DDBJ databases">
        <authorList>
            <person name="Jaenicke Sebastian"/>
        </authorList>
    </citation>
    <scope>NUCLEOTIDE SEQUENCE [LARGE SCALE GENOMIC DNA]</scope>
</reference>
<feature type="region of interest" description="Disordered" evidence="1">
    <location>
        <begin position="240"/>
        <end position="265"/>
    </location>
</feature>
<dbReference type="Proteomes" id="UP000093071">
    <property type="component" value="Chromosome I"/>
</dbReference>
<feature type="compositionally biased region" description="Basic and acidic residues" evidence="1">
    <location>
        <begin position="248"/>
        <end position="265"/>
    </location>
</feature>
<name>A0A1C3TLI3_XANCT</name>
<protein>
    <submittedName>
        <fullName evidence="2">Uncharacterized protein</fullName>
    </submittedName>
</protein>
<organism evidence="2 3">
    <name type="scientific">Xanthomonas translucens pv. translucens DSM 18974</name>
    <dbReference type="NCBI Taxonomy" id="1261556"/>
    <lineage>
        <taxon>Bacteria</taxon>
        <taxon>Pseudomonadati</taxon>
        <taxon>Pseudomonadota</taxon>
        <taxon>Gammaproteobacteria</taxon>
        <taxon>Lysobacterales</taxon>
        <taxon>Lysobacteraceae</taxon>
        <taxon>Xanthomonas</taxon>
        <taxon>Xanthomonas translucens group</taxon>
    </lineage>
</organism>
<evidence type="ECO:0000313" key="2">
    <source>
        <dbReference type="EMBL" id="SCB03930.1"/>
    </source>
</evidence>
<dbReference type="AlphaFoldDB" id="A0A1C3TLI3"/>
<feature type="compositionally biased region" description="Basic residues" evidence="1">
    <location>
        <begin position="18"/>
        <end position="34"/>
    </location>
</feature>
<gene>
    <name evidence="2" type="ORF">BN444_03990</name>
</gene>
<sequence length="265" mass="29530">MPAAPQASMRTMWSPGAGRRRRCSGAGTRRRSRRFSGSDGDVHRSRVPLAKRLPIAAAFAAPRPAAASGVACVLGRVCSPWRACAVLWGRSWRTCTRQPTRRPEQTRRVRSHVRDVLVRSMRSHADATTASSPPPRCSARRRACTLASAEQREKVCAVLRICSCAMPERRMPRKVFFSLRTGSRTRAWMSPAPRTAARETAGRVGVLQKSTGITAVFVCVEVSPQVSRWLLSRSSSCRSRRSVRSRHATPEKKLRRTVDSKKKRD</sequence>
<evidence type="ECO:0000256" key="1">
    <source>
        <dbReference type="SAM" id="MobiDB-lite"/>
    </source>
</evidence>